<protein>
    <submittedName>
        <fullName evidence="3">Uncharacterized protein</fullName>
    </submittedName>
</protein>
<feature type="signal peptide" evidence="2">
    <location>
        <begin position="1"/>
        <end position="23"/>
    </location>
</feature>
<name>A0A2T8HYS2_9RHOB</name>
<reference evidence="3 4" key="1">
    <citation type="submission" date="2018-04" db="EMBL/GenBank/DDBJ databases">
        <title>Pararhodobacter oceanense sp. nov., isolated from marine intertidal sediment.</title>
        <authorList>
            <person name="Wang X.-L."/>
            <person name="Du Z.-J."/>
        </authorList>
    </citation>
    <scope>NUCLEOTIDE SEQUENCE [LARGE SCALE GENOMIC DNA]</scope>
    <source>
        <strain evidence="3 4">AM505</strain>
    </source>
</reference>
<evidence type="ECO:0000256" key="2">
    <source>
        <dbReference type="SAM" id="SignalP"/>
    </source>
</evidence>
<proteinExistence type="predicted"/>
<accession>A0A2T8HYS2</accession>
<evidence type="ECO:0000256" key="1">
    <source>
        <dbReference type="SAM" id="MobiDB-lite"/>
    </source>
</evidence>
<feature type="chain" id="PRO_5015527193" evidence="2">
    <location>
        <begin position="24"/>
        <end position="776"/>
    </location>
</feature>
<comment type="caution">
    <text evidence="3">The sequence shown here is derived from an EMBL/GenBank/DDBJ whole genome shotgun (WGS) entry which is preliminary data.</text>
</comment>
<dbReference type="AlphaFoldDB" id="A0A2T8HYS2"/>
<keyword evidence="4" id="KW-1185">Reference proteome</keyword>
<keyword evidence="2" id="KW-0732">Signal</keyword>
<organism evidence="3 4">
    <name type="scientific">Pararhodobacter oceanensis</name>
    <dbReference type="NCBI Taxonomy" id="2172121"/>
    <lineage>
        <taxon>Bacteria</taxon>
        <taxon>Pseudomonadati</taxon>
        <taxon>Pseudomonadota</taxon>
        <taxon>Alphaproteobacteria</taxon>
        <taxon>Rhodobacterales</taxon>
        <taxon>Paracoccaceae</taxon>
        <taxon>Pararhodobacter</taxon>
    </lineage>
</organism>
<dbReference type="Proteomes" id="UP000245911">
    <property type="component" value="Unassembled WGS sequence"/>
</dbReference>
<feature type="compositionally biased region" description="Pro residues" evidence="1">
    <location>
        <begin position="713"/>
        <end position="723"/>
    </location>
</feature>
<sequence>MLRLTPAILATLCGVSFASIGHAQGFPVTTGEHDGFTRVVIHAPPGTGWELEGDAREQVVRLTPDTAQLDISRVFTRIARTRLSEVQAEAGALRLDLACDCELRSWEERPGLIVIDIADPAPDASSPAVALSPSELPAVALPAPEITVPAPGFSASGIGETLARRHMSERITIPPEAAEMPATAAAALTAELGSSLAEALGQGLLEAAVPGDTTPPVQLLDAPHESADLPANMRVTNVTQRRDPDAAPEPQIADICRDADALAFLETPMIEPFGQVYGRLSRGLYGEFDQPDAEVRRGLIELYLASGFGAEARALIANHSDPVYGRELLIGLADVFERRNSNSRMRLAQLTGCEGPASVMAVLAGAASEDLHSAAPAIALIFTGFTPAMRAMIGVDLAKRLIEADAVDAARVVVGSTRRSEWVDPTVLDLIDARLDQARGFSDVAFARLTHAQSRDTPGVLARLLLALETGNRADAELLATAEALASTERGNAEGIEIMAVIVRSHAFSGAHAAGFAALDRIASWRPEHSETRARMGQLADVMWLSVAQKADDLSFMQLVLGRDGWRDTGALRLETRQALAARFVDQGLASTALTLVPEAQDHTSEMLRARAHIELGDPQAALEILTDRDSPEAALLRARALEALGENARAAETYEALSRVPEATSAAISASDWRRLERLTASDAAQDGRSPLEGISRAIAQPPGYLDQPLPAVAPPVGPQDAPPVQTAADQPEEAPEVFDFDRLGLITRSETLLGESARLRDSLSSLLHSASVSE</sequence>
<gene>
    <name evidence="3" type="ORF">DDE20_03405</name>
</gene>
<dbReference type="OrthoDB" id="7847197at2"/>
<feature type="region of interest" description="Disordered" evidence="1">
    <location>
        <begin position="702"/>
        <end position="741"/>
    </location>
</feature>
<dbReference type="RefSeq" id="WP_116557002.1">
    <property type="nucleotide sequence ID" value="NZ_QDKM01000001.1"/>
</dbReference>
<evidence type="ECO:0000313" key="4">
    <source>
        <dbReference type="Proteomes" id="UP000245911"/>
    </source>
</evidence>
<evidence type="ECO:0000313" key="3">
    <source>
        <dbReference type="EMBL" id="PVH30583.1"/>
    </source>
</evidence>
<dbReference type="EMBL" id="QDKM01000001">
    <property type="protein sequence ID" value="PVH30583.1"/>
    <property type="molecule type" value="Genomic_DNA"/>
</dbReference>